<keyword evidence="3" id="KW-0143">Chaperone</keyword>
<dbReference type="Pfam" id="PF06411">
    <property type="entry name" value="HdeA"/>
    <property type="match status" value="1"/>
</dbReference>
<evidence type="ECO:0000256" key="1">
    <source>
        <dbReference type="ARBA" id="ARBA00022729"/>
    </source>
</evidence>
<accession>X0S140</accession>
<evidence type="ECO:0000313" key="4">
    <source>
        <dbReference type="EMBL" id="GAF68951.1"/>
    </source>
</evidence>
<dbReference type="InterPro" id="IPR036831">
    <property type="entry name" value="HdeA_sf"/>
</dbReference>
<dbReference type="EMBL" id="BARS01007752">
    <property type="protein sequence ID" value="GAF68951.1"/>
    <property type="molecule type" value="Genomic_DNA"/>
</dbReference>
<dbReference type="AlphaFoldDB" id="X0S140"/>
<name>X0S140_9ZZZZ</name>
<proteinExistence type="predicted"/>
<dbReference type="GO" id="GO:0030288">
    <property type="term" value="C:outer membrane-bounded periplasmic space"/>
    <property type="evidence" value="ECO:0007669"/>
    <property type="project" value="InterPro"/>
</dbReference>
<protein>
    <recommendedName>
        <fullName evidence="5">Acid stress chaperone HdeA</fullName>
    </recommendedName>
</protein>
<dbReference type="Gene3D" id="1.10.890.10">
    <property type="entry name" value="HNS-dependent expression A"/>
    <property type="match status" value="1"/>
</dbReference>
<evidence type="ECO:0000256" key="2">
    <source>
        <dbReference type="ARBA" id="ARBA00022764"/>
    </source>
</evidence>
<organism evidence="4">
    <name type="scientific">marine sediment metagenome</name>
    <dbReference type="NCBI Taxonomy" id="412755"/>
    <lineage>
        <taxon>unclassified sequences</taxon>
        <taxon>metagenomes</taxon>
        <taxon>ecological metagenomes</taxon>
    </lineage>
</organism>
<evidence type="ECO:0000256" key="3">
    <source>
        <dbReference type="ARBA" id="ARBA00023186"/>
    </source>
</evidence>
<dbReference type="SUPFAM" id="SSF47752">
    <property type="entry name" value="Protein HNS-dependent expression A, HdeA"/>
    <property type="match status" value="1"/>
</dbReference>
<evidence type="ECO:0008006" key="5">
    <source>
        <dbReference type="Google" id="ProtNLM"/>
    </source>
</evidence>
<sequence length="100" mass="10919">MSKTSTISVALIAACLLVSGVALAGKNPATYTCADLLEVDVDYVPQVVYWLDGYTWAGDPVYDEDVEWVPVETDTIITECKKNPSQKAAAVVKKHRKSKK</sequence>
<dbReference type="InterPro" id="IPR010486">
    <property type="entry name" value="HNS-dep_expression_A/B"/>
</dbReference>
<gene>
    <name evidence="4" type="ORF">S01H1_14873</name>
</gene>
<comment type="caution">
    <text evidence="4">The sequence shown here is derived from an EMBL/GenBank/DDBJ whole genome shotgun (WGS) entry which is preliminary data.</text>
</comment>
<reference evidence="4" key="1">
    <citation type="journal article" date="2014" name="Front. Microbiol.">
        <title>High frequency of phylogenetically diverse reductive dehalogenase-homologous genes in deep subseafloor sedimentary metagenomes.</title>
        <authorList>
            <person name="Kawai M."/>
            <person name="Futagami T."/>
            <person name="Toyoda A."/>
            <person name="Takaki Y."/>
            <person name="Nishi S."/>
            <person name="Hori S."/>
            <person name="Arai W."/>
            <person name="Tsubouchi T."/>
            <person name="Morono Y."/>
            <person name="Uchiyama I."/>
            <person name="Ito T."/>
            <person name="Fujiyama A."/>
            <person name="Inagaki F."/>
            <person name="Takami H."/>
        </authorList>
    </citation>
    <scope>NUCLEOTIDE SEQUENCE</scope>
    <source>
        <strain evidence="4">Expedition CK06-06</strain>
    </source>
</reference>
<keyword evidence="1" id="KW-0732">Signal</keyword>
<dbReference type="PROSITE" id="PS51257">
    <property type="entry name" value="PROKAR_LIPOPROTEIN"/>
    <property type="match status" value="1"/>
</dbReference>
<dbReference type="InterPro" id="IPR038303">
    <property type="entry name" value="HdeA/HdeB_sf"/>
</dbReference>
<keyword evidence="2" id="KW-0574">Periplasm</keyword>
<dbReference type="GO" id="GO:0071468">
    <property type="term" value="P:cellular response to acidic pH"/>
    <property type="evidence" value="ECO:0007669"/>
    <property type="project" value="InterPro"/>
</dbReference>